<name>A0AAV2ER21_9ROSI</name>
<evidence type="ECO:0000313" key="2">
    <source>
        <dbReference type="EMBL" id="CAL1388376.1"/>
    </source>
</evidence>
<protein>
    <submittedName>
        <fullName evidence="2">Uncharacterized protein</fullName>
    </submittedName>
</protein>
<evidence type="ECO:0000313" key="3">
    <source>
        <dbReference type="Proteomes" id="UP001497516"/>
    </source>
</evidence>
<reference evidence="2 3" key="1">
    <citation type="submission" date="2024-04" db="EMBL/GenBank/DDBJ databases">
        <authorList>
            <person name="Fracassetti M."/>
        </authorList>
    </citation>
    <scope>NUCLEOTIDE SEQUENCE [LARGE SCALE GENOMIC DNA]</scope>
</reference>
<organism evidence="2 3">
    <name type="scientific">Linum trigynum</name>
    <dbReference type="NCBI Taxonomy" id="586398"/>
    <lineage>
        <taxon>Eukaryota</taxon>
        <taxon>Viridiplantae</taxon>
        <taxon>Streptophyta</taxon>
        <taxon>Embryophyta</taxon>
        <taxon>Tracheophyta</taxon>
        <taxon>Spermatophyta</taxon>
        <taxon>Magnoliopsida</taxon>
        <taxon>eudicotyledons</taxon>
        <taxon>Gunneridae</taxon>
        <taxon>Pentapetalae</taxon>
        <taxon>rosids</taxon>
        <taxon>fabids</taxon>
        <taxon>Malpighiales</taxon>
        <taxon>Linaceae</taxon>
        <taxon>Linum</taxon>
    </lineage>
</organism>
<dbReference type="AlphaFoldDB" id="A0AAV2ER21"/>
<gene>
    <name evidence="2" type="ORF">LTRI10_LOCUS29308</name>
</gene>
<accession>A0AAV2ER21</accession>
<dbReference type="Proteomes" id="UP001497516">
    <property type="component" value="Chromosome 5"/>
</dbReference>
<dbReference type="EMBL" id="OZ034818">
    <property type="protein sequence ID" value="CAL1388376.1"/>
    <property type="molecule type" value="Genomic_DNA"/>
</dbReference>
<evidence type="ECO:0000256" key="1">
    <source>
        <dbReference type="SAM" id="MobiDB-lite"/>
    </source>
</evidence>
<proteinExistence type="predicted"/>
<feature type="region of interest" description="Disordered" evidence="1">
    <location>
        <begin position="1"/>
        <end position="27"/>
    </location>
</feature>
<feature type="compositionally biased region" description="Polar residues" evidence="1">
    <location>
        <begin position="1"/>
        <end position="15"/>
    </location>
</feature>
<keyword evidence="3" id="KW-1185">Reference proteome</keyword>
<sequence>MTALQLQDGQSRNNMSEGGSSSGSHATLLSTLIEQNAKRIEQNTQLLENQREIRFLLKHERKDKRQVIGVVLVIMKKMQKDLQMVEQLFPLLAQYESNDLISKEIELDAEEDGDLDTTHEA</sequence>